<dbReference type="RefSeq" id="WP_353949062.1">
    <property type="nucleotide sequence ID" value="NZ_CP159510.1"/>
</dbReference>
<reference evidence="1" key="1">
    <citation type="submission" date="2024-06" db="EMBL/GenBank/DDBJ databases">
        <authorList>
            <person name="Fan A."/>
            <person name="Zhang F.Y."/>
            <person name="Zhang L."/>
        </authorList>
    </citation>
    <scope>NUCLEOTIDE SEQUENCE</scope>
    <source>
        <strain evidence="1">Y61</strain>
    </source>
</reference>
<protein>
    <submittedName>
        <fullName evidence="1">DUF6516 family protein</fullName>
    </submittedName>
</protein>
<name>A0AAU8IIJ9_9BACL</name>
<dbReference type="AlphaFoldDB" id="A0AAU8IIJ9"/>
<gene>
    <name evidence="1" type="ORF">ABNN70_05810</name>
</gene>
<evidence type="ECO:0000313" key="1">
    <source>
        <dbReference type="EMBL" id="XCJ17978.1"/>
    </source>
</evidence>
<organism evidence="1">
    <name type="scientific">Sporolactobacillus sp. Y61</name>
    <dbReference type="NCBI Taxonomy" id="3160863"/>
    <lineage>
        <taxon>Bacteria</taxon>
        <taxon>Bacillati</taxon>
        <taxon>Bacillota</taxon>
        <taxon>Bacilli</taxon>
        <taxon>Bacillales</taxon>
        <taxon>Sporolactobacillaceae</taxon>
        <taxon>Sporolactobacillus</taxon>
    </lineage>
</organism>
<accession>A0AAU8IIJ9</accession>
<sequence>MNTHEAPSLLSPANIYNITQKYSDLFQEYPQYPQCHTLVFKNSTREIEGWIPLKKHHNYGITGMHFVERYDGQGLVKGYNYEWKCFYPIKGIQLSHIISWGNEPHDAPGTAPSLKTKTEPHHCHYCPNDRRLRRENYTVRSLDMAFTFIAYYIKNDDPYDPNNPYIQ</sequence>
<proteinExistence type="predicted"/>
<dbReference type="EMBL" id="CP159510">
    <property type="protein sequence ID" value="XCJ17978.1"/>
    <property type="molecule type" value="Genomic_DNA"/>
</dbReference>